<proteinExistence type="predicted"/>
<reference evidence="2" key="1">
    <citation type="submission" date="2015-05" db="EMBL/GenBank/DDBJ databases">
        <title>Permanent draft genome of Rhodopirellula islandicus K833.</title>
        <authorList>
            <person name="Kizina J."/>
            <person name="Richter M."/>
            <person name="Glockner F.O."/>
            <person name="Harder J."/>
        </authorList>
    </citation>
    <scope>NUCLEOTIDE SEQUENCE [LARGE SCALE GENOMIC DNA]</scope>
    <source>
        <strain evidence="2">K833</strain>
    </source>
</reference>
<dbReference type="PATRIC" id="fig|595434.4.peg.1357"/>
<evidence type="ECO:0000313" key="2">
    <source>
        <dbReference type="EMBL" id="KLU06659.1"/>
    </source>
</evidence>
<evidence type="ECO:0000256" key="1">
    <source>
        <dbReference type="SAM" id="MobiDB-lite"/>
    </source>
</evidence>
<gene>
    <name evidence="2" type="ORF">RISK_001414</name>
</gene>
<feature type="compositionally biased region" description="Basic and acidic residues" evidence="1">
    <location>
        <begin position="76"/>
        <end position="89"/>
    </location>
</feature>
<sequence>MLLAPRTVAGFAKNSDPASTRRVSKAEPPSSHSEFLANPATTDATRTTEFLANPATKIPTRRVSERPTCIPDESSDERWSLTHVSGCDR</sequence>
<feature type="compositionally biased region" description="Polar residues" evidence="1">
    <location>
        <begin position="39"/>
        <end position="50"/>
    </location>
</feature>
<comment type="caution">
    <text evidence="2">The sequence shown here is derived from an EMBL/GenBank/DDBJ whole genome shotgun (WGS) entry which is preliminary data.</text>
</comment>
<dbReference type="EMBL" id="LECT01000014">
    <property type="protein sequence ID" value="KLU06659.1"/>
    <property type="molecule type" value="Genomic_DNA"/>
</dbReference>
<feature type="region of interest" description="Disordered" evidence="1">
    <location>
        <begin position="1"/>
        <end position="89"/>
    </location>
</feature>
<organism evidence="2 3">
    <name type="scientific">Rhodopirellula islandica</name>
    <dbReference type="NCBI Taxonomy" id="595434"/>
    <lineage>
        <taxon>Bacteria</taxon>
        <taxon>Pseudomonadati</taxon>
        <taxon>Planctomycetota</taxon>
        <taxon>Planctomycetia</taxon>
        <taxon>Pirellulales</taxon>
        <taxon>Pirellulaceae</taxon>
        <taxon>Rhodopirellula</taxon>
    </lineage>
</organism>
<keyword evidence="3" id="KW-1185">Reference proteome</keyword>
<accession>A0A0J1EM92</accession>
<evidence type="ECO:0000313" key="3">
    <source>
        <dbReference type="Proteomes" id="UP000036367"/>
    </source>
</evidence>
<dbReference type="Proteomes" id="UP000036367">
    <property type="component" value="Unassembled WGS sequence"/>
</dbReference>
<name>A0A0J1EM92_RHOIS</name>
<protein>
    <submittedName>
        <fullName evidence="2">Uncharacterized protein</fullName>
    </submittedName>
</protein>
<dbReference type="AlphaFoldDB" id="A0A0J1EM92"/>